<accession>A0A7R9EEN3</accession>
<protein>
    <submittedName>
        <fullName evidence="2">Uncharacterized protein</fullName>
    </submittedName>
</protein>
<evidence type="ECO:0000256" key="1">
    <source>
        <dbReference type="SAM" id="MobiDB-lite"/>
    </source>
</evidence>
<dbReference type="AlphaFoldDB" id="A0A7R9EEN3"/>
<organism evidence="2">
    <name type="scientific">Timema monikensis</name>
    <dbReference type="NCBI Taxonomy" id="170555"/>
    <lineage>
        <taxon>Eukaryota</taxon>
        <taxon>Metazoa</taxon>
        <taxon>Ecdysozoa</taxon>
        <taxon>Arthropoda</taxon>
        <taxon>Hexapoda</taxon>
        <taxon>Insecta</taxon>
        <taxon>Pterygota</taxon>
        <taxon>Neoptera</taxon>
        <taxon>Polyneoptera</taxon>
        <taxon>Phasmatodea</taxon>
        <taxon>Timematodea</taxon>
        <taxon>Timematoidea</taxon>
        <taxon>Timematidae</taxon>
        <taxon>Timema</taxon>
    </lineage>
</organism>
<gene>
    <name evidence="2" type="ORF">TMSB3V08_LOCUS8295</name>
</gene>
<name>A0A7R9EEN3_9NEOP</name>
<dbReference type="EMBL" id="OB795035">
    <property type="protein sequence ID" value="CAD7431568.1"/>
    <property type="molecule type" value="Genomic_DNA"/>
</dbReference>
<reference evidence="2" key="1">
    <citation type="submission" date="2020-11" db="EMBL/GenBank/DDBJ databases">
        <authorList>
            <person name="Tran Van P."/>
        </authorList>
    </citation>
    <scope>NUCLEOTIDE SEQUENCE</scope>
</reference>
<evidence type="ECO:0000313" key="2">
    <source>
        <dbReference type="EMBL" id="CAD7431568.1"/>
    </source>
</evidence>
<feature type="region of interest" description="Disordered" evidence="1">
    <location>
        <begin position="109"/>
        <end position="143"/>
    </location>
</feature>
<proteinExistence type="predicted"/>
<sequence length="333" mass="36666">MKGKVSREANESIHASNYTLCVRGGSFESCNNNNKVTTDESSTVTANTRALITPAVTFEHTSRVEMGESRESKPGILAQLADTLPTEIREAKRLVNTGALNQFSGGCVPDEPLEVTAPGVEPRTTKESEERRGGGEMSDEEIPNFPQEGVYLEKKRGFINGGKGNRKYNGEEWSLESSDAIAGVGRRAELEFSDSVGKGMGRRSIPVYVQCDPLCTGWEEGLVQCDPLYTGWEEGLVRCDPLYTGWEEGLVQCDPLYTGREEGLVRCDPLYTGWEEGLVQCDPLYTGWEEGLVQCDPLYTGREEGLFRSSPGKLAHGITRENVPLVLKMATRH</sequence>
<feature type="compositionally biased region" description="Basic and acidic residues" evidence="1">
    <location>
        <begin position="123"/>
        <end position="134"/>
    </location>
</feature>